<evidence type="ECO:0000256" key="1">
    <source>
        <dbReference type="SAM" id="SignalP"/>
    </source>
</evidence>
<evidence type="ECO:0000313" key="3">
    <source>
        <dbReference type="EMBL" id="GAA3966277.1"/>
    </source>
</evidence>
<keyword evidence="1" id="KW-0732">Signal</keyword>
<gene>
    <name evidence="3" type="ORF">GCM10022407_10730</name>
</gene>
<name>A0ABP7PJG1_9BACT</name>
<feature type="domain" description="Copper-binding protein MbnP-like" evidence="2">
    <location>
        <begin position="35"/>
        <end position="246"/>
    </location>
</feature>
<protein>
    <recommendedName>
        <fullName evidence="2">Copper-binding protein MbnP-like domain-containing protein</fullName>
    </recommendedName>
</protein>
<feature type="signal peptide" evidence="1">
    <location>
        <begin position="1"/>
        <end position="21"/>
    </location>
</feature>
<evidence type="ECO:0000259" key="2">
    <source>
        <dbReference type="Pfam" id="PF20243"/>
    </source>
</evidence>
<dbReference type="EMBL" id="BAABDI010000005">
    <property type="protein sequence ID" value="GAA3966277.1"/>
    <property type="molecule type" value="Genomic_DNA"/>
</dbReference>
<comment type="caution">
    <text evidence="3">The sequence shown here is derived from an EMBL/GenBank/DDBJ whole genome shotgun (WGS) entry which is preliminary data.</text>
</comment>
<reference evidence="4" key="1">
    <citation type="journal article" date="2019" name="Int. J. Syst. Evol. Microbiol.">
        <title>The Global Catalogue of Microorganisms (GCM) 10K type strain sequencing project: providing services to taxonomists for standard genome sequencing and annotation.</title>
        <authorList>
            <consortium name="The Broad Institute Genomics Platform"/>
            <consortium name="The Broad Institute Genome Sequencing Center for Infectious Disease"/>
            <person name="Wu L."/>
            <person name="Ma J."/>
        </authorList>
    </citation>
    <scope>NUCLEOTIDE SEQUENCE [LARGE SCALE GENOMIC DNA]</scope>
    <source>
        <strain evidence="4">JCM 17217</strain>
    </source>
</reference>
<feature type="chain" id="PRO_5046139444" description="Copper-binding protein MbnP-like domain-containing protein" evidence="1">
    <location>
        <begin position="22"/>
        <end position="271"/>
    </location>
</feature>
<keyword evidence="4" id="KW-1185">Reference proteome</keyword>
<dbReference type="Proteomes" id="UP001501556">
    <property type="component" value="Unassembled WGS sequence"/>
</dbReference>
<proteinExistence type="predicted"/>
<dbReference type="InterPro" id="IPR046863">
    <property type="entry name" value="MbnP-like_dom"/>
</dbReference>
<accession>A0ABP7PJG1</accession>
<dbReference type="PROSITE" id="PS51257">
    <property type="entry name" value="PROKAR_LIPOPROTEIN"/>
    <property type="match status" value="1"/>
</dbReference>
<organism evidence="3 4">
    <name type="scientific">Hymenobacter antarcticus</name>
    <dbReference type="NCBI Taxonomy" id="486270"/>
    <lineage>
        <taxon>Bacteria</taxon>
        <taxon>Pseudomonadati</taxon>
        <taxon>Bacteroidota</taxon>
        <taxon>Cytophagia</taxon>
        <taxon>Cytophagales</taxon>
        <taxon>Hymenobacteraceae</taxon>
        <taxon>Hymenobacter</taxon>
    </lineage>
</organism>
<sequence length="271" mass="28476">MKSFSASVFIGSLALAACGLAGCQNDVATPAIAGTVTLHLDNGVTMPNPTTGTPTFGSLVLGSGAYVNANGDDFTVSTFKYYLSNVKLLKADNSTYALPKTYYLVDQTKPASQELVFSDVPVGDYTGIIFVVGVDSARTKAGNFTEAVLNAGNGMLWTMNGVDEFINVSLSGYSSKARSGGLTFHIAGYKQASTNTIRTVTAPFPTANSPMLVRPDHAPEIHLQVDIARMFSGPNLINFTNTYNVMGGAPAVKVADNIAAGMFTVDHIHAN</sequence>
<dbReference type="Pfam" id="PF20243">
    <property type="entry name" value="MbnP"/>
    <property type="match status" value="1"/>
</dbReference>
<dbReference type="RefSeq" id="WP_345121821.1">
    <property type="nucleotide sequence ID" value="NZ_BAABDI010000005.1"/>
</dbReference>
<evidence type="ECO:0000313" key="4">
    <source>
        <dbReference type="Proteomes" id="UP001501556"/>
    </source>
</evidence>